<evidence type="ECO:0000256" key="1">
    <source>
        <dbReference type="SAM" id="Phobius"/>
    </source>
</evidence>
<feature type="transmembrane region" description="Helical" evidence="1">
    <location>
        <begin position="55"/>
        <end position="88"/>
    </location>
</feature>
<dbReference type="EMBL" id="JAPDFL010000001">
    <property type="protein sequence ID" value="MCW1934420.1"/>
    <property type="molecule type" value="Genomic_DNA"/>
</dbReference>
<accession>A0ABT3H3U2</accession>
<keyword evidence="3" id="KW-1185">Reference proteome</keyword>
<name>A0ABT3H3U2_9RHOB</name>
<reference evidence="2 3" key="1">
    <citation type="submission" date="2022-10" db="EMBL/GenBank/DDBJ databases">
        <title>Pararhodobacter sp. nov., isolated from marine algae.</title>
        <authorList>
            <person name="Choi B.J."/>
            <person name="Kim J.M."/>
            <person name="Lee J.K."/>
            <person name="Choi D.G."/>
            <person name="Jeon C.O."/>
        </authorList>
    </citation>
    <scope>NUCLEOTIDE SEQUENCE [LARGE SCALE GENOMIC DNA]</scope>
    <source>
        <strain evidence="2 3">ZQ420</strain>
    </source>
</reference>
<organism evidence="2 3">
    <name type="scientific">Pararhodobacter zhoushanensis</name>
    <dbReference type="NCBI Taxonomy" id="2479545"/>
    <lineage>
        <taxon>Bacteria</taxon>
        <taxon>Pseudomonadati</taxon>
        <taxon>Pseudomonadota</taxon>
        <taxon>Alphaproteobacteria</taxon>
        <taxon>Rhodobacterales</taxon>
        <taxon>Paracoccaceae</taxon>
        <taxon>Pararhodobacter</taxon>
    </lineage>
</organism>
<evidence type="ECO:0000313" key="2">
    <source>
        <dbReference type="EMBL" id="MCW1934420.1"/>
    </source>
</evidence>
<proteinExistence type="predicted"/>
<keyword evidence="1" id="KW-1133">Transmembrane helix</keyword>
<protein>
    <submittedName>
        <fullName evidence="2">Uncharacterized protein</fullName>
    </submittedName>
</protein>
<gene>
    <name evidence="2" type="ORF">OKW52_19720</name>
</gene>
<dbReference type="RefSeq" id="WP_264507217.1">
    <property type="nucleotide sequence ID" value="NZ_JAPDFL010000001.1"/>
</dbReference>
<feature type="transmembrane region" description="Helical" evidence="1">
    <location>
        <begin position="7"/>
        <end position="29"/>
    </location>
</feature>
<dbReference type="PROSITE" id="PS51257">
    <property type="entry name" value="PROKAR_LIPOPROTEIN"/>
    <property type="match status" value="1"/>
</dbReference>
<keyword evidence="1" id="KW-0472">Membrane</keyword>
<evidence type="ECO:0000313" key="3">
    <source>
        <dbReference type="Proteomes" id="UP001208938"/>
    </source>
</evidence>
<keyword evidence="1" id="KW-0812">Transmembrane</keyword>
<sequence length="93" mass="9973">MQRGWVLAGLMIVFGLLPVFGIALAWALAGVSGCTVTQNGARPCVILGLDWGRFLYALFISGWFLILTAPIALAGMALGIWLALVSLIRRARD</sequence>
<dbReference type="Proteomes" id="UP001208938">
    <property type="component" value="Unassembled WGS sequence"/>
</dbReference>
<comment type="caution">
    <text evidence="2">The sequence shown here is derived from an EMBL/GenBank/DDBJ whole genome shotgun (WGS) entry which is preliminary data.</text>
</comment>